<comment type="similarity">
    <text evidence="2 6">Belongs to the flagella basal body rod proteins family.</text>
</comment>
<comment type="subcellular location">
    <subcellularLocation>
        <location evidence="1 6">Bacterial flagellum basal body</location>
    </subcellularLocation>
</comment>
<dbReference type="EMBL" id="CP078093">
    <property type="protein sequence ID" value="QXM06155.1"/>
    <property type="molecule type" value="Genomic_DNA"/>
</dbReference>
<dbReference type="Pfam" id="PF00460">
    <property type="entry name" value="Flg_bb_rod"/>
    <property type="match status" value="1"/>
</dbReference>
<reference evidence="8" key="1">
    <citation type="submission" date="2021-07" db="EMBL/GenBank/DDBJ databases">
        <title>Complete genome sequence of Crassaminicella sp. 143-21, isolated from a deep-sea hydrothermal vent.</title>
        <authorList>
            <person name="Li X."/>
        </authorList>
    </citation>
    <scope>NUCLEOTIDE SEQUENCE</scope>
    <source>
        <strain evidence="8">143-21</strain>
    </source>
</reference>
<dbReference type="InterPro" id="IPR006300">
    <property type="entry name" value="FlgB"/>
</dbReference>
<keyword evidence="4 6" id="KW-0975">Bacterial flagellum</keyword>
<evidence type="ECO:0000256" key="1">
    <source>
        <dbReference type="ARBA" id="ARBA00004117"/>
    </source>
</evidence>
<keyword evidence="8" id="KW-0969">Cilium</keyword>
<dbReference type="InterPro" id="IPR001444">
    <property type="entry name" value="Flag_bb_rod_N"/>
</dbReference>
<evidence type="ECO:0000256" key="6">
    <source>
        <dbReference type="PIRNR" id="PIRNR002889"/>
    </source>
</evidence>
<comment type="subunit">
    <text evidence="6">The basal body constitutes a major portion of the flagellar organelle and consists of a number of rings mounted on a central rod.</text>
</comment>
<organism evidence="8 9">
    <name type="scientific">Crassaminicella indica</name>
    <dbReference type="NCBI Taxonomy" id="2855394"/>
    <lineage>
        <taxon>Bacteria</taxon>
        <taxon>Bacillati</taxon>
        <taxon>Bacillota</taxon>
        <taxon>Clostridia</taxon>
        <taxon>Eubacteriales</taxon>
        <taxon>Clostridiaceae</taxon>
        <taxon>Crassaminicella</taxon>
    </lineage>
</organism>
<protein>
    <recommendedName>
        <fullName evidence="3 6">Flagellar basal body rod protein FlgB</fullName>
    </recommendedName>
</protein>
<gene>
    <name evidence="8" type="primary">flgB</name>
    <name evidence="8" type="ORF">KVH43_12515</name>
</gene>
<name>A0ABX8RE25_9CLOT</name>
<keyword evidence="9" id="KW-1185">Reference proteome</keyword>
<dbReference type="PROSITE" id="PS00588">
    <property type="entry name" value="FLAGELLA_BB_ROD"/>
    <property type="match status" value="1"/>
</dbReference>
<dbReference type="InterPro" id="IPR019776">
    <property type="entry name" value="Flagellar_basal_body_rod_CS"/>
</dbReference>
<accession>A0ABX8RE25</accession>
<dbReference type="PIRSF" id="PIRSF002889">
    <property type="entry name" value="Rod_FlgB"/>
    <property type="match status" value="1"/>
</dbReference>
<evidence type="ECO:0000259" key="7">
    <source>
        <dbReference type="Pfam" id="PF00460"/>
    </source>
</evidence>
<keyword evidence="8" id="KW-0282">Flagellum</keyword>
<evidence type="ECO:0000313" key="9">
    <source>
        <dbReference type="Proteomes" id="UP000886818"/>
    </source>
</evidence>
<proteinExistence type="inferred from homology"/>
<dbReference type="RefSeq" id="WP_218282852.1">
    <property type="nucleotide sequence ID" value="NZ_CP078093.1"/>
</dbReference>
<dbReference type="Proteomes" id="UP000886818">
    <property type="component" value="Chromosome"/>
</dbReference>
<keyword evidence="8" id="KW-0966">Cell projection</keyword>
<dbReference type="PANTHER" id="PTHR30435:SF12">
    <property type="entry name" value="FLAGELLAR BASAL BODY ROD PROTEIN FLGB"/>
    <property type="match status" value="1"/>
</dbReference>
<dbReference type="NCBIfam" id="TIGR01396">
    <property type="entry name" value="FlgB"/>
    <property type="match status" value="1"/>
</dbReference>
<evidence type="ECO:0000256" key="3">
    <source>
        <dbReference type="ARBA" id="ARBA00014376"/>
    </source>
</evidence>
<comment type="function">
    <text evidence="5 6">Structural component of flagellum, the bacterial motility apparatus. Part of the rod structure of flagellar basal body.</text>
</comment>
<evidence type="ECO:0000256" key="4">
    <source>
        <dbReference type="ARBA" id="ARBA00023143"/>
    </source>
</evidence>
<dbReference type="PANTHER" id="PTHR30435">
    <property type="entry name" value="FLAGELLAR PROTEIN"/>
    <property type="match status" value="1"/>
</dbReference>
<evidence type="ECO:0000256" key="5">
    <source>
        <dbReference type="ARBA" id="ARBA00024934"/>
    </source>
</evidence>
<evidence type="ECO:0000313" key="8">
    <source>
        <dbReference type="EMBL" id="QXM06155.1"/>
    </source>
</evidence>
<evidence type="ECO:0000256" key="2">
    <source>
        <dbReference type="ARBA" id="ARBA00009677"/>
    </source>
</evidence>
<sequence>MSILNKSFSNINILKMGMDACWLRNEAISNNIANVNTPKYKRNIVKFESILAQNLSERSIEGKLTNENHLPVGNVSIDKVKPIVTKDYTNQYRKDGNNVNIDVEMANLSKNTIRYYMLKESITSDFQKLRIVIKDGR</sequence>
<feature type="domain" description="Flagellar basal body rod protein N-terminal" evidence="7">
    <location>
        <begin position="26"/>
        <end position="41"/>
    </location>
</feature>